<dbReference type="GeneID" id="18249436"/>
<name>G3B4U3_CANTC</name>
<organism evidence="4">
    <name type="scientific">Candida tenuis (strain ATCC 10573 / BCRC 21748 / CBS 615 / JCM 9827 / NBRC 10315 / NRRL Y-1498 / VKM Y-70)</name>
    <name type="common">Yeast</name>
    <name type="synonym">Yamadazyma tenuis</name>
    <dbReference type="NCBI Taxonomy" id="590646"/>
    <lineage>
        <taxon>Eukaryota</taxon>
        <taxon>Fungi</taxon>
        <taxon>Dikarya</taxon>
        <taxon>Ascomycota</taxon>
        <taxon>Saccharomycotina</taxon>
        <taxon>Pichiomycetes</taxon>
        <taxon>Debaryomycetaceae</taxon>
        <taxon>Yamadazyma</taxon>
    </lineage>
</organism>
<gene>
    <name evidence="3" type="ORF">CANTEDRAFT_130249</name>
</gene>
<sequence>MNRKHLLDDKSNSSSRSVSRARTPRPDGEENGQLDFAFSNLEELLSSKLENLEGWREQNYDFKQDTVNEWNRARITSSGSIKELIHSLQVSRNEVSSDSRELILAQLYKLIVVKSLLVYNESRIGTDDYVGEESVSDLIFILMRRDARSPQEFLLLYRCTIALIVSDIDEFSSLADGEFMLFMKSLITEPATAIITNENKSHVISGYVGLLMILHNGSSGYGIDSTISWLYEITEGYCLSALTSIRDFKEGNREYSTFFDDLSKQRIVNELTTKQNSEALIGIAGLHGVGCLLTLVPRNDFLNEIIEDLIPKLLELFDNELNVDISKASGRVIALCYEVYHYRNDEDEDNDADFNDNSPYYEQEEITSVLTRLVNLNDKKVSKKDKKDIHSIFRDILNTVENYGNYDTRIEILKRSPRGLEILSEIMDLNFIKLSKTRSIQINSWFLYIRLIHLKWCFSFGVHNQLISNPSARDVLKEPPTDFEVKYGYEGDEDEENNSSYYNDTKYEMDDKKRTKKLNKLRVNKLTEEMEDLGLNK</sequence>
<dbReference type="OrthoDB" id="18978at2759"/>
<dbReference type="PANTHER" id="PTHR12354">
    <property type="entry name" value="INTERFERON-RELATED DEVELOPMENTAL REGULATOR"/>
    <property type="match status" value="1"/>
</dbReference>
<dbReference type="EMBL" id="GL996521">
    <property type="protein sequence ID" value="EGV63871.1"/>
    <property type="molecule type" value="Genomic_DNA"/>
</dbReference>
<accession>G3B4U3</accession>
<evidence type="ECO:0000256" key="1">
    <source>
        <dbReference type="SAM" id="MobiDB-lite"/>
    </source>
</evidence>
<evidence type="ECO:0000313" key="4">
    <source>
        <dbReference type="Proteomes" id="UP000000707"/>
    </source>
</evidence>
<dbReference type="STRING" id="590646.G3B4U3"/>
<dbReference type="InterPro" id="IPR039777">
    <property type="entry name" value="IFRD"/>
</dbReference>
<feature type="compositionally biased region" description="Basic and acidic residues" evidence="1">
    <location>
        <begin position="1"/>
        <end position="11"/>
    </location>
</feature>
<dbReference type="AlphaFoldDB" id="G3B4U3"/>
<dbReference type="RefSeq" id="XP_006686185.1">
    <property type="nucleotide sequence ID" value="XM_006686122.1"/>
</dbReference>
<feature type="region of interest" description="Disordered" evidence="1">
    <location>
        <begin position="1"/>
        <end position="33"/>
    </location>
</feature>
<feature type="domain" description="Interferon-related developmental regulator N-terminal" evidence="2">
    <location>
        <begin position="238"/>
        <end position="401"/>
    </location>
</feature>
<reference evidence="3 4" key="1">
    <citation type="journal article" date="2011" name="Proc. Natl. Acad. Sci. U.S.A.">
        <title>Comparative genomics of xylose-fermenting fungi for enhanced biofuel production.</title>
        <authorList>
            <person name="Wohlbach D.J."/>
            <person name="Kuo A."/>
            <person name="Sato T.K."/>
            <person name="Potts K.M."/>
            <person name="Salamov A.A."/>
            <person name="LaButti K.M."/>
            <person name="Sun H."/>
            <person name="Clum A."/>
            <person name="Pangilinan J.L."/>
            <person name="Lindquist E.A."/>
            <person name="Lucas S."/>
            <person name="Lapidus A."/>
            <person name="Jin M."/>
            <person name="Gunawan C."/>
            <person name="Balan V."/>
            <person name="Dale B.E."/>
            <person name="Jeffries T.W."/>
            <person name="Zinkel R."/>
            <person name="Barry K.W."/>
            <person name="Grigoriev I.V."/>
            <person name="Gasch A.P."/>
        </authorList>
    </citation>
    <scope>NUCLEOTIDE SEQUENCE [LARGE SCALE GENOMIC DNA]</scope>
    <source>
        <strain evidence="4">ATCC 10573 / BCRC 21748 / CBS 615 / JCM 9827 / NBRC 10315 / NRRL Y-1498 / VKM Y-70</strain>
    </source>
</reference>
<evidence type="ECO:0000313" key="3">
    <source>
        <dbReference type="EMBL" id="EGV63871.1"/>
    </source>
</evidence>
<dbReference type="Pfam" id="PF05004">
    <property type="entry name" value="IFRD"/>
    <property type="match status" value="1"/>
</dbReference>
<dbReference type="InterPro" id="IPR007701">
    <property type="entry name" value="Interferon-rel_develop_reg_N"/>
</dbReference>
<keyword evidence="4" id="KW-1185">Reference proteome</keyword>
<dbReference type="Proteomes" id="UP000000707">
    <property type="component" value="Unassembled WGS sequence"/>
</dbReference>
<protein>
    <recommendedName>
        <fullName evidence="2">Interferon-related developmental regulator N-terminal domain-containing protein</fullName>
    </recommendedName>
</protein>
<feature type="region of interest" description="Disordered" evidence="1">
    <location>
        <begin position="487"/>
        <end position="506"/>
    </location>
</feature>
<dbReference type="KEGG" id="cten:18249436"/>
<dbReference type="HOGENOM" id="CLU_528991_0_0_1"/>
<dbReference type="PANTHER" id="PTHR12354:SF1">
    <property type="entry name" value="INTERFERON-RELATED DEVELOPMENTAL REGULATOR 1"/>
    <property type="match status" value="1"/>
</dbReference>
<feature type="compositionally biased region" description="Low complexity" evidence="1">
    <location>
        <begin position="12"/>
        <end position="21"/>
    </location>
</feature>
<evidence type="ECO:0000259" key="2">
    <source>
        <dbReference type="Pfam" id="PF05004"/>
    </source>
</evidence>
<proteinExistence type="predicted"/>
<dbReference type="eggNOG" id="ENOG502S10Q">
    <property type="taxonomic scope" value="Eukaryota"/>
</dbReference>